<gene>
    <name evidence="10" type="ORF">ACFSCY_34480</name>
</gene>
<feature type="region of interest" description="Disordered" evidence="8">
    <location>
        <begin position="1"/>
        <end position="27"/>
    </location>
</feature>
<keyword evidence="5 7" id="KW-1133">Transmembrane helix</keyword>
<keyword evidence="11" id="KW-1185">Reference proteome</keyword>
<comment type="similarity">
    <text evidence="7">Belongs to the binding-protein-dependent transport system permease family.</text>
</comment>
<evidence type="ECO:0000256" key="6">
    <source>
        <dbReference type="ARBA" id="ARBA00023136"/>
    </source>
</evidence>
<dbReference type="Gene3D" id="1.10.3720.10">
    <property type="entry name" value="MetI-like"/>
    <property type="match status" value="1"/>
</dbReference>
<dbReference type="Proteomes" id="UP001597145">
    <property type="component" value="Unassembled WGS sequence"/>
</dbReference>
<dbReference type="CDD" id="cd06261">
    <property type="entry name" value="TM_PBP2"/>
    <property type="match status" value="1"/>
</dbReference>
<dbReference type="PANTHER" id="PTHR30151">
    <property type="entry name" value="ALKANE SULFONATE ABC TRANSPORTER-RELATED, MEMBRANE SUBUNIT"/>
    <property type="match status" value="1"/>
</dbReference>
<dbReference type="SUPFAM" id="SSF161098">
    <property type="entry name" value="MetI-like"/>
    <property type="match status" value="1"/>
</dbReference>
<dbReference type="InterPro" id="IPR035906">
    <property type="entry name" value="MetI-like_sf"/>
</dbReference>
<evidence type="ECO:0000256" key="8">
    <source>
        <dbReference type="SAM" id="MobiDB-lite"/>
    </source>
</evidence>
<evidence type="ECO:0000256" key="7">
    <source>
        <dbReference type="RuleBase" id="RU363032"/>
    </source>
</evidence>
<evidence type="ECO:0000256" key="4">
    <source>
        <dbReference type="ARBA" id="ARBA00022692"/>
    </source>
</evidence>
<keyword evidence="6 7" id="KW-0472">Membrane</keyword>
<name>A0ABW4FWR8_9PSEU</name>
<dbReference type="EMBL" id="JBHUCP010000036">
    <property type="protein sequence ID" value="MFD1534539.1"/>
    <property type="molecule type" value="Genomic_DNA"/>
</dbReference>
<dbReference type="RefSeq" id="WP_343988623.1">
    <property type="nucleotide sequence ID" value="NZ_BAAAJG010000030.1"/>
</dbReference>
<feature type="transmembrane region" description="Helical" evidence="7">
    <location>
        <begin position="98"/>
        <end position="118"/>
    </location>
</feature>
<evidence type="ECO:0000259" key="9">
    <source>
        <dbReference type="PROSITE" id="PS50928"/>
    </source>
</evidence>
<proteinExistence type="inferred from homology"/>
<feature type="transmembrane region" description="Helical" evidence="7">
    <location>
        <begin position="253"/>
        <end position="272"/>
    </location>
</feature>
<keyword evidence="3" id="KW-1003">Cell membrane</keyword>
<evidence type="ECO:0000313" key="11">
    <source>
        <dbReference type="Proteomes" id="UP001597145"/>
    </source>
</evidence>
<comment type="subcellular location">
    <subcellularLocation>
        <location evidence="1 7">Cell membrane</location>
        <topology evidence="1 7">Multi-pass membrane protein</topology>
    </subcellularLocation>
</comment>
<dbReference type="InterPro" id="IPR000515">
    <property type="entry name" value="MetI-like"/>
</dbReference>
<feature type="transmembrane region" description="Helical" evidence="7">
    <location>
        <begin position="197"/>
        <end position="227"/>
    </location>
</feature>
<feature type="domain" description="ABC transmembrane type-1" evidence="9">
    <location>
        <begin position="91"/>
        <end position="271"/>
    </location>
</feature>
<accession>A0ABW4FWR8</accession>
<evidence type="ECO:0000256" key="2">
    <source>
        <dbReference type="ARBA" id="ARBA00022448"/>
    </source>
</evidence>
<evidence type="ECO:0000256" key="5">
    <source>
        <dbReference type="ARBA" id="ARBA00022989"/>
    </source>
</evidence>
<protein>
    <submittedName>
        <fullName evidence="10">ABC transporter permease</fullName>
    </submittedName>
</protein>
<keyword evidence="2 7" id="KW-0813">Transport</keyword>
<feature type="transmembrane region" description="Helical" evidence="7">
    <location>
        <begin position="35"/>
        <end position="57"/>
    </location>
</feature>
<keyword evidence="4 7" id="KW-0812">Transmembrane</keyword>
<evidence type="ECO:0000256" key="1">
    <source>
        <dbReference type="ARBA" id="ARBA00004651"/>
    </source>
</evidence>
<dbReference type="Pfam" id="PF00528">
    <property type="entry name" value="BPD_transp_1"/>
    <property type="match status" value="1"/>
</dbReference>
<evidence type="ECO:0000256" key="3">
    <source>
        <dbReference type="ARBA" id="ARBA00022475"/>
    </source>
</evidence>
<organism evidence="10 11">
    <name type="scientific">Pseudonocardia aurantiaca</name>
    <dbReference type="NCBI Taxonomy" id="75290"/>
    <lineage>
        <taxon>Bacteria</taxon>
        <taxon>Bacillati</taxon>
        <taxon>Actinomycetota</taxon>
        <taxon>Actinomycetes</taxon>
        <taxon>Pseudonocardiales</taxon>
        <taxon>Pseudonocardiaceae</taxon>
        <taxon>Pseudonocardia</taxon>
    </lineage>
</organism>
<feature type="transmembrane region" description="Helical" evidence="7">
    <location>
        <begin position="157"/>
        <end position="176"/>
    </location>
</feature>
<feature type="transmembrane region" description="Helical" evidence="7">
    <location>
        <begin position="130"/>
        <end position="151"/>
    </location>
</feature>
<evidence type="ECO:0000313" key="10">
    <source>
        <dbReference type="EMBL" id="MFD1534539.1"/>
    </source>
</evidence>
<reference evidence="11" key="1">
    <citation type="journal article" date="2019" name="Int. J. Syst. Evol. Microbiol.">
        <title>The Global Catalogue of Microorganisms (GCM) 10K type strain sequencing project: providing services to taxonomists for standard genome sequencing and annotation.</title>
        <authorList>
            <consortium name="The Broad Institute Genomics Platform"/>
            <consortium name="The Broad Institute Genome Sequencing Center for Infectious Disease"/>
            <person name="Wu L."/>
            <person name="Ma J."/>
        </authorList>
    </citation>
    <scope>NUCLEOTIDE SEQUENCE [LARGE SCALE GENOMIC DNA]</scope>
    <source>
        <strain evidence="11">JCM 12165</strain>
    </source>
</reference>
<dbReference type="PANTHER" id="PTHR30151:SF20">
    <property type="entry name" value="ABC TRANSPORTER PERMEASE PROTEIN HI_0355-RELATED"/>
    <property type="match status" value="1"/>
</dbReference>
<comment type="caution">
    <text evidence="10">The sequence shown here is derived from an EMBL/GenBank/DDBJ whole genome shotgun (WGS) entry which is preliminary data.</text>
</comment>
<dbReference type="PROSITE" id="PS50928">
    <property type="entry name" value="ABC_TM1"/>
    <property type="match status" value="1"/>
</dbReference>
<sequence>MTTEQELSRPAAPAVQPLGTRGARREDAAGRRHRSLALAIVLDLVLLAGALTAWQLAVDAGSVSSLLYGSPEMIWRTIARGVASGSMVRDAITTALEALAGFVIGNVIGATVGVGLWYSRLVEQMLRPAIAFLGATPIAALAPIIIVWAGTGVSSKVVMSAASVVVTALVLAFDGARGTDPLQIRMLRSMGAPTHRIFRLLVLPSSVTNICGGLRLTAGLALIGSIIGEFISSDSGLGHAILIAGSLYDVPTVLANLIVVGLLSLALLAAIGRVERIILRWRFLALSGE</sequence>